<comment type="caution">
    <text evidence="1">The sequence shown here is derived from an EMBL/GenBank/DDBJ whole genome shotgun (WGS) entry which is preliminary data.</text>
</comment>
<accession>A0A9P8TW80</accession>
<dbReference type="AlphaFoldDB" id="A0A9P8TW80"/>
<reference evidence="1" key="1">
    <citation type="submission" date="2021-08" db="EMBL/GenBank/DDBJ databases">
        <title>Chromosome-Level Trichoderma cornu-damae using Hi-C Data.</title>
        <authorList>
            <person name="Kim C.S."/>
        </authorList>
    </citation>
    <scope>NUCLEOTIDE SEQUENCE</scope>
    <source>
        <strain evidence="1">KA19-0412C</strain>
    </source>
</reference>
<keyword evidence="2" id="KW-1185">Reference proteome</keyword>
<name>A0A9P8TW80_9HYPO</name>
<protein>
    <submittedName>
        <fullName evidence="1">Uncharacterized protein</fullName>
    </submittedName>
</protein>
<evidence type="ECO:0000313" key="1">
    <source>
        <dbReference type="EMBL" id="KAH6607384.1"/>
    </source>
</evidence>
<gene>
    <name evidence="1" type="ORF">Trco_003697</name>
</gene>
<dbReference type="EMBL" id="JAIWOZ010000003">
    <property type="protein sequence ID" value="KAH6607384.1"/>
    <property type="molecule type" value="Genomic_DNA"/>
</dbReference>
<organism evidence="1 2">
    <name type="scientific">Trichoderma cornu-damae</name>
    <dbReference type="NCBI Taxonomy" id="654480"/>
    <lineage>
        <taxon>Eukaryota</taxon>
        <taxon>Fungi</taxon>
        <taxon>Dikarya</taxon>
        <taxon>Ascomycota</taxon>
        <taxon>Pezizomycotina</taxon>
        <taxon>Sordariomycetes</taxon>
        <taxon>Hypocreomycetidae</taxon>
        <taxon>Hypocreales</taxon>
        <taxon>Hypocreaceae</taxon>
        <taxon>Trichoderma</taxon>
    </lineage>
</organism>
<dbReference type="Proteomes" id="UP000827724">
    <property type="component" value="Unassembled WGS sequence"/>
</dbReference>
<sequence>MSASRLKGTATSVLPGLFSGGPEQPLLPLVLCKLKVAALVGRGDLLHQLDLLPDAGFGARELEEERGLFDPDAGRGEATEVDDSHLHLVHDLEALHGDGGLHDCRGSRCGVADAGEVDDGHGRLLWDDGELECSYDLEKILALTLSDDSERALGAHKQTVEIVSRGRLARSPARLDDLPVRQDNSQVDDPVLHGAVSHGIGSGAVGANHASNLGGRAWSVQIKE</sequence>
<evidence type="ECO:0000313" key="2">
    <source>
        <dbReference type="Proteomes" id="UP000827724"/>
    </source>
</evidence>
<proteinExistence type="predicted"/>